<keyword evidence="2" id="KW-1185">Reference proteome</keyword>
<name>A0ABQ5Q0V5_9BACT</name>
<evidence type="ECO:0000313" key="1">
    <source>
        <dbReference type="EMBL" id="GLH68223.1"/>
    </source>
</evidence>
<evidence type="ECO:0000313" key="2">
    <source>
        <dbReference type="Proteomes" id="UP001165044"/>
    </source>
</evidence>
<gene>
    <name evidence="1" type="ORF">GETHED_25870</name>
</gene>
<dbReference type="Proteomes" id="UP001165044">
    <property type="component" value="Unassembled WGS sequence"/>
</dbReference>
<sequence>MRWRDLESLAAFDTYMASVDARLRDHGVDIPARPLQACGMVSQECHVSFTMSSDIFARIHGWFESRYGDRLLIDMNVGKMLVHINEDPFVVTYPLIFGTVKVEPLRWIENVTDRLLESLPSDVMEDLLAAIIRGFQAFNEIRSNLPPPLTADLDAAPRYALQRPSAPGLSKWSSQQAAEKTLSAYISRKGGNPRSKPKGGPPHNLFHLNLLASKVGLPCCEERLLRVVDCSPNVRYPDRVKTTLIDAVLANQASILICQHVAAHWT</sequence>
<protein>
    <submittedName>
        <fullName evidence="1">Uncharacterized protein</fullName>
    </submittedName>
</protein>
<proteinExistence type="predicted"/>
<comment type="caution">
    <text evidence="1">The sequence shown here is derived from an EMBL/GenBank/DDBJ whole genome shotgun (WGS) entry which is preliminary data.</text>
</comment>
<dbReference type="EMBL" id="BSDC01000003">
    <property type="protein sequence ID" value="GLH68223.1"/>
    <property type="molecule type" value="Genomic_DNA"/>
</dbReference>
<reference evidence="1" key="1">
    <citation type="journal article" date="2023" name="Antonie Van Leeuwenhoek">
        <title>Mesoterricola silvestris gen. nov., sp. nov., Mesoterricola sediminis sp. nov., Geothrix oryzae sp. nov., Geothrix edaphica sp. nov., Geothrix rubra sp. nov., and Geothrix limicola sp. nov., six novel members of Acidobacteriota isolated from soils.</title>
        <authorList>
            <person name="Itoh H."/>
            <person name="Sugisawa Y."/>
            <person name="Mise K."/>
            <person name="Xu Z."/>
            <person name="Kuniyasu M."/>
            <person name="Ushijima N."/>
            <person name="Kawano K."/>
            <person name="Kobayashi E."/>
            <person name="Shiratori Y."/>
            <person name="Masuda Y."/>
            <person name="Senoo K."/>
        </authorList>
    </citation>
    <scope>NUCLEOTIDE SEQUENCE</scope>
    <source>
        <strain evidence="1">Red802</strain>
    </source>
</reference>
<organism evidence="1 2">
    <name type="scientific">Geothrix edaphica</name>
    <dbReference type="NCBI Taxonomy" id="2927976"/>
    <lineage>
        <taxon>Bacteria</taxon>
        <taxon>Pseudomonadati</taxon>
        <taxon>Acidobacteriota</taxon>
        <taxon>Holophagae</taxon>
        <taxon>Holophagales</taxon>
        <taxon>Holophagaceae</taxon>
        <taxon>Geothrix</taxon>
    </lineage>
</organism>
<accession>A0ABQ5Q0V5</accession>
<dbReference type="RefSeq" id="WP_285610001.1">
    <property type="nucleotide sequence ID" value="NZ_BSDC01000003.1"/>
</dbReference>